<keyword evidence="2 5" id="KW-0812">Transmembrane</keyword>
<feature type="transmembrane region" description="Helical" evidence="5">
    <location>
        <begin position="36"/>
        <end position="56"/>
    </location>
</feature>
<feature type="transmembrane region" description="Helical" evidence="5">
    <location>
        <begin position="332"/>
        <end position="354"/>
    </location>
</feature>
<dbReference type="PANTHER" id="PTHR23507">
    <property type="entry name" value="ZGC:174356"/>
    <property type="match status" value="1"/>
</dbReference>
<feature type="transmembrane region" description="Helical" evidence="5">
    <location>
        <begin position="454"/>
        <end position="475"/>
    </location>
</feature>
<evidence type="ECO:0000256" key="1">
    <source>
        <dbReference type="ARBA" id="ARBA00004141"/>
    </source>
</evidence>
<keyword evidence="4 5" id="KW-0472">Membrane</keyword>
<feature type="transmembrane region" description="Helical" evidence="5">
    <location>
        <begin position="388"/>
        <end position="410"/>
    </location>
</feature>
<feature type="transmembrane region" description="Helical" evidence="5">
    <location>
        <begin position="107"/>
        <end position="126"/>
    </location>
</feature>
<name>A0AAW1TS14_9CUCU</name>
<keyword evidence="3 5" id="KW-1133">Transmembrane helix</keyword>
<comment type="subcellular location">
    <subcellularLocation>
        <location evidence="1">Membrane</location>
        <topology evidence="1">Multi-pass membrane protein</topology>
    </subcellularLocation>
</comment>
<evidence type="ECO:0000256" key="4">
    <source>
        <dbReference type="ARBA" id="ARBA00023136"/>
    </source>
</evidence>
<evidence type="ECO:0000256" key="2">
    <source>
        <dbReference type="ARBA" id="ARBA00022692"/>
    </source>
</evidence>
<sequence length="507" mass="56739">MTSISGKMTSTNIIPEDIFNKPEIYPPKIIDGIRKIASVVSVEPTVFISMFSSIMYQLGVQNLYLEKACRVEIGFNQSVCDAMTIRNGSGYETSQETEVQKLVTQMMALRAFIQGTFPVIVVIFAGSWSDRHNRRKPLILFPILGEILCCVLLIVNSVFFYELPLIFSTLGDSIPFALLGGWPCFNNGVYSYVGSKFKNEEKTMRIGIVTASSISGLLVGSSVSGIILPLLGFVPFFSLCISLFLVAFVLGYFRVQEVKPRSNKTDTWREIFSISHIVQTFKTGFRAAPNNRRYKILALLFSTTLLSGAYYGEINLYYLYTRLKFAWDSATFAIFISFQLIVQVFGSVMSVVLFSRILHWDDTFLGIISIIGSISANILFALSPREIFVFIASCCDIFLMSAPIALKSIMTKIVPLNELGQANALLALAETLVPLIFGPIYTSVYKYTLDIFPGSFLIMSALLRSCSFCIFIWLFRQAILARRHPEIEEKNNPEDSAPESLKLEPVC</sequence>
<feature type="transmembrane region" description="Helical" evidence="5">
    <location>
        <begin position="233"/>
        <end position="253"/>
    </location>
</feature>
<proteinExistence type="predicted"/>
<comment type="caution">
    <text evidence="6">The sequence shown here is derived from an EMBL/GenBank/DDBJ whole genome shotgun (WGS) entry which is preliminary data.</text>
</comment>
<feature type="transmembrane region" description="Helical" evidence="5">
    <location>
        <begin position="296"/>
        <end position="320"/>
    </location>
</feature>
<dbReference type="AlphaFoldDB" id="A0AAW1TS14"/>
<feature type="transmembrane region" description="Helical" evidence="5">
    <location>
        <begin position="422"/>
        <end position="442"/>
    </location>
</feature>
<gene>
    <name evidence="6" type="ORF">WA026_021365</name>
</gene>
<organism evidence="6 7">
    <name type="scientific">Henosepilachna vigintioctopunctata</name>
    <dbReference type="NCBI Taxonomy" id="420089"/>
    <lineage>
        <taxon>Eukaryota</taxon>
        <taxon>Metazoa</taxon>
        <taxon>Ecdysozoa</taxon>
        <taxon>Arthropoda</taxon>
        <taxon>Hexapoda</taxon>
        <taxon>Insecta</taxon>
        <taxon>Pterygota</taxon>
        <taxon>Neoptera</taxon>
        <taxon>Endopterygota</taxon>
        <taxon>Coleoptera</taxon>
        <taxon>Polyphaga</taxon>
        <taxon>Cucujiformia</taxon>
        <taxon>Coccinelloidea</taxon>
        <taxon>Coccinellidae</taxon>
        <taxon>Epilachninae</taxon>
        <taxon>Epilachnini</taxon>
        <taxon>Henosepilachna</taxon>
    </lineage>
</organism>
<dbReference type="SUPFAM" id="SSF103473">
    <property type="entry name" value="MFS general substrate transporter"/>
    <property type="match status" value="1"/>
</dbReference>
<accession>A0AAW1TS14</accession>
<dbReference type="Gene3D" id="1.20.1250.20">
    <property type="entry name" value="MFS general substrate transporter like domains"/>
    <property type="match status" value="1"/>
</dbReference>
<evidence type="ECO:0000313" key="7">
    <source>
        <dbReference type="Proteomes" id="UP001431783"/>
    </source>
</evidence>
<dbReference type="PANTHER" id="PTHR23507:SF1">
    <property type="entry name" value="FI18259P1-RELATED"/>
    <property type="match status" value="1"/>
</dbReference>
<feature type="transmembrane region" description="Helical" evidence="5">
    <location>
        <begin position="206"/>
        <end position="227"/>
    </location>
</feature>
<keyword evidence="7" id="KW-1185">Reference proteome</keyword>
<feature type="transmembrane region" description="Helical" evidence="5">
    <location>
        <begin position="173"/>
        <end position="194"/>
    </location>
</feature>
<dbReference type="Proteomes" id="UP001431783">
    <property type="component" value="Unassembled WGS sequence"/>
</dbReference>
<dbReference type="GO" id="GO:0016020">
    <property type="term" value="C:membrane"/>
    <property type="evidence" value="ECO:0007669"/>
    <property type="project" value="UniProtKB-SubCell"/>
</dbReference>
<dbReference type="Pfam" id="PF07690">
    <property type="entry name" value="MFS_1"/>
    <property type="match status" value="1"/>
</dbReference>
<evidence type="ECO:0000256" key="3">
    <source>
        <dbReference type="ARBA" id="ARBA00022989"/>
    </source>
</evidence>
<dbReference type="InterPro" id="IPR011701">
    <property type="entry name" value="MFS"/>
</dbReference>
<evidence type="ECO:0008006" key="8">
    <source>
        <dbReference type="Google" id="ProtNLM"/>
    </source>
</evidence>
<reference evidence="6 7" key="1">
    <citation type="submission" date="2023-03" db="EMBL/GenBank/DDBJ databases">
        <title>Genome insight into feeding habits of ladybird beetles.</title>
        <authorList>
            <person name="Li H.-S."/>
            <person name="Huang Y.-H."/>
            <person name="Pang H."/>
        </authorList>
    </citation>
    <scope>NUCLEOTIDE SEQUENCE [LARGE SCALE GENOMIC DNA]</scope>
    <source>
        <strain evidence="6">SYSU_2023b</strain>
        <tissue evidence="6">Whole body</tissue>
    </source>
</reference>
<evidence type="ECO:0000256" key="5">
    <source>
        <dbReference type="SAM" id="Phobius"/>
    </source>
</evidence>
<feature type="transmembrane region" description="Helical" evidence="5">
    <location>
        <begin position="363"/>
        <end position="382"/>
    </location>
</feature>
<dbReference type="GO" id="GO:0022857">
    <property type="term" value="F:transmembrane transporter activity"/>
    <property type="evidence" value="ECO:0007669"/>
    <property type="project" value="InterPro"/>
</dbReference>
<evidence type="ECO:0000313" key="6">
    <source>
        <dbReference type="EMBL" id="KAK9873130.1"/>
    </source>
</evidence>
<protein>
    <recommendedName>
        <fullName evidence="8">Solute carrier family 46 member 3</fullName>
    </recommendedName>
</protein>
<dbReference type="EMBL" id="JARQZJ010000016">
    <property type="protein sequence ID" value="KAK9873130.1"/>
    <property type="molecule type" value="Genomic_DNA"/>
</dbReference>
<feature type="transmembrane region" description="Helical" evidence="5">
    <location>
        <begin position="138"/>
        <end position="161"/>
    </location>
</feature>
<dbReference type="InterPro" id="IPR036259">
    <property type="entry name" value="MFS_trans_sf"/>
</dbReference>